<protein>
    <submittedName>
        <fullName evidence="10">DNA/RNA non-specific endonuclease</fullName>
    </submittedName>
</protein>
<dbReference type="Pfam" id="PF01223">
    <property type="entry name" value="Endonuclease_NS"/>
    <property type="match status" value="1"/>
</dbReference>
<dbReference type="SUPFAM" id="SSF53474">
    <property type="entry name" value="alpha/beta-Hydrolases"/>
    <property type="match status" value="1"/>
</dbReference>
<dbReference type="Pfam" id="PF13365">
    <property type="entry name" value="Trypsin_2"/>
    <property type="match status" value="1"/>
</dbReference>
<evidence type="ECO:0000259" key="8">
    <source>
        <dbReference type="SMART" id="SM00477"/>
    </source>
</evidence>
<organism evidence="10 11">
    <name type="scientific">Yoonia rhodophyticola</name>
    <dbReference type="NCBI Taxonomy" id="3137370"/>
    <lineage>
        <taxon>Bacteria</taxon>
        <taxon>Pseudomonadati</taxon>
        <taxon>Pseudomonadota</taxon>
        <taxon>Alphaproteobacteria</taxon>
        <taxon>Rhodobacterales</taxon>
        <taxon>Paracoccaceae</taxon>
        <taxon>Yoonia</taxon>
    </lineage>
</organism>
<reference evidence="10 11" key="2">
    <citation type="submission" date="2024-08" db="EMBL/GenBank/DDBJ databases">
        <title>Phylogenomic analyses of a clade within the roseobacter group suggest taxonomic reassignments of species of the genera Aestuariivita, Citreicella, Loktanella, Nautella, Pelagibaca, Ruegeria, Thalassobius, Thiobacimonas and Tropicibacter, and the proposal o.</title>
        <authorList>
            <person name="Jeon C.O."/>
        </authorList>
    </citation>
    <scope>NUCLEOTIDE SEQUENCE [LARGE SCALE GENOMIC DNA]</scope>
    <source>
        <strain evidence="10 11">SS1-5</strain>
    </source>
</reference>
<dbReference type="PANTHER" id="PTHR13966:SF5">
    <property type="entry name" value="ENDONUCLEASE G, MITOCHONDRIAL"/>
    <property type="match status" value="1"/>
</dbReference>
<feature type="region of interest" description="Disordered" evidence="7">
    <location>
        <begin position="338"/>
        <end position="365"/>
    </location>
</feature>
<evidence type="ECO:0000259" key="9">
    <source>
        <dbReference type="SMART" id="SM00892"/>
    </source>
</evidence>
<dbReference type="Gene3D" id="3.40.50.1820">
    <property type="entry name" value="alpha/beta hydrolase"/>
    <property type="match status" value="1"/>
</dbReference>
<evidence type="ECO:0000256" key="7">
    <source>
        <dbReference type="SAM" id="MobiDB-lite"/>
    </source>
</evidence>
<evidence type="ECO:0000313" key="11">
    <source>
        <dbReference type="Proteomes" id="UP001470809"/>
    </source>
</evidence>
<keyword evidence="1" id="KW-0645">Protease</keyword>
<feature type="compositionally biased region" description="Polar residues" evidence="7">
    <location>
        <begin position="340"/>
        <end position="350"/>
    </location>
</feature>
<keyword evidence="10" id="KW-0540">Nuclease</keyword>
<dbReference type="InterPro" id="IPR000126">
    <property type="entry name" value="V8_ser_AS"/>
</dbReference>
<keyword evidence="2" id="KW-0732">Signal</keyword>
<keyword evidence="11" id="KW-1185">Reference proteome</keyword>
<dbReference type="SMART" id="SM00892">
    <property type="entry name" value="Endonuclease_NS"/>
    <property type="match status" value="1"/>
</dbReference>
<name>A0AAN0MK24_9RHOB</name>
<sequence length="976" mass="105328">MNFDESVLEGPGLTWHKAYLLAKACELSYETNPQKVHDVLSASWQMAPRVFSFGNTQGFTAVGNKVAIVAFRGTQGLSDWGSNLRIPSAAHPANGGRVHSGFLAQWQAAEDEVNATLARLNGTRSIWITGHSLGGAVGLMAAIAQSGGNLDGLVTFGQPRALKRDAARAAAALFGDRYVRLVNNRDIVARIPISYTHTGGLIQFDGQGNLKQGRAQAEGRLESSQTEIDNGPGELTDEEEAQIEAFFRASNIGPDGRRQTDTGHELEGQIPLIADHRIGEYVKLTNAHAFPAESRRPGRSEAPSAARSSTSESSASTASAQSLTRLGSTYDGAVHRAAQRWQSHLESSDPSGRRAESAIPSGDTDSLAERHLEGARGGITPLTPDGRALEAIVRADLRPAYYIHRDKVMMAGVDNPSEIFVSGAGFEELALLQKNRPILEQMATGVARIDIFGFSGTNVGTGWVVEDGRTLITNRHVAELFVQGDARFGWEIFPGIRVEANTLAQIQTIPSDIGGRDRPFDVKIESVLYVAGANEPDFAILELSQALETQLEFADVPAEPEDPIAVVGYPAEDTRDNDQVLMKMCFGDIYDVKRLAPGKVTFGGNGINEIFHDASTLGGNSGSPIFDMNAKVVGLHFAGTENVRNYAIPGHVVQAALSSLRSGIHLGTPSTGAALVEDATEAPASSFSDRNGYDAAFLGTDIPLPVAESDELKAQLAQLVDGSGIELKYRNFSVVQNGARRLPMVTAVNIDGTRLRRIPRSDSWKIDRRLANGDQVGNLLYKHNPLDRGHMVRRLDPCWAPDGASDELVAQAQSDTYFYTNAAPQHEDLNQKDWVGLEDYVLDSAEDFGFKASVFTGPVFSDADRPLLRQVGAEDIAIPEEFWKVVVMRDAESGDLVALGYVLSHGPMISSLLKAEFVLGDYKTYQVPIRLIAEKTGLSFGSLSSVDPLDTSEPTESMQFSTSVRRITGPGSISFK</sequence>
<dbReference type="GO" id="GO:0006508">
    <property type="term" value="P:proteolysis"/>
    <property type="evidence" value="ECO:0007669"/>
    <property type="project" value="UniProtKB-KW"/>
</dbReference>
<dbReference type="CDD" id="cd00091">
    <property type="entry name" value="NUC"/>
    <property type="match status" value="1"/>
</dbReference>
<keyword evidence="6" id="KW-0479">Metal-binding</keyword>
<dbReference type="InterPro" id="IPR040255">
    <property type="entry name" value="Non-specific_endonuclease"/>
</dbReference>
<feature type="domain" description="DNA/RNA non-specific endonuclease/pyrophosphatase/phosphodiesterase" evidence="9">
    <location>
        <begin position="728"/>
        <end position="947"/>
    </location>
</feature>
<dbReference type="InterPro" id="IPR044925">
    <property type="entry name" value="His-Me_finger_sf"/>
</dbReference>
<evidence type="ECO:0000256" key="6">
    <source>
        <dbReference type="PIRSR" id="PIRSR640255-2"/>
    </source>
</evidence>
<dbReference type="SMART" id="SM00477">
    <property type="entry name" value="NUC"/>
    <property type="match status" value="1"/>
</dbReference>
<dbReference type="KEGG" id="yrh:AABB31_19555"/>
<dbReference type="CDD" id="cd00519">
    <property type="entry name" value="Lipase_3"/>
    <property type="match status" value="1"/>
</dbReference>
<gene>
    <name evidence="10" type="ORF">AABB31_19555</name>
</gene>
<feature type="binding site" evidence="6">
    <location>
        <position position="830"/>
    </location>
    <ligand>
        <name>Mg(2+)</name>
        <dbReference type="ChEBI" id="CHEBI:18420"/>
        <note>catalytic</note>
    </ligand>
</feature>
<feature type="domain" description="ENPP1-3/EXOG-like endonuclease/phosphodiesterase" evidence="8">
    <location>
        <begin position="729"/>
        <end position="949"/>
    </location>
</feature>
<dbReference type="AlphaFoldDB" id="A0AAN0MK24"/>
<keyword evidence="3" id="KW-0378">Hydrolase</keyword>
<dbReference type="InterPro" id="IPR043504">
    <property type="entry name" value="Peptidase_S1_PA_chymotrypsin"/>
</dbReference>
<dbReference type="GO" id="GO:0004519">
    <property type="term" value="F:endonuclease activity"/>
    <property type="evidence" value="ECO:0007669"/>
    <property type="project" value="UniProtKB-KW"/>
</dbReference>
<evidence type="ECO:0000313" key="10">
    <source>
        <dbReference type="EMBL" id="WZU67128.1"/>
    </source>
</evidence>
<dbReference type="GO" id="GO:0008236">
    <property type="term" value="F:serine-type peptidase activity"/>
    <property type="evidence" value="ECO:0007669"/>
    <property type="project" value="UniProtKB-KW"/>
</dbReference>
<keyword evidence="4" id="KW-0720">Serine protease</keyword>
<dbReference type="Gene3D" id="2.40.10.10">
    <property type="entry name" value="Trypsin-like serine proteases"/>
    <property type="match status" value="2"/>
</dbReference>
<evidence type="ECO:0000256" key="5">
    <source>
        <dbReference type="PIRSR" id="PIRSR640255-1"/>
    </source>
</evidence>
<feature type="region of interest" description="Disordered" evidence="7">
    <location>
        <begin position="216"/>
        <end position="235"/>
    </location>
</feature>
<reference evidence="11" key="1">
    <citation type="submission" date="2024-04" db="EMBL/GenBank/DDBJ databases">
        <title>Phylogenomic analyses of a clade within the roseobacter group suggest taxonomic reassignments of species of the genera Aestuariivita, Citreicella, Loktanella, Nautella, Pelagibaca, Ruegeria, Thalassobius, Thiobacimonas and Tropicibacter, and the proposal o.</title>
        <authorList>
            <person name="Jeon C.O."/>
        </authorList>
    </citation>
    <scope>NUCLEOTIDE SEQUENCE [LARGE SCALE GENOMIC DNA]</scope>
    <source>
        <strain evidence="11">SS1-5</strain>
    </source>
</reference>
<dbReference type="InterPro" id="IPR002921">
    <property type="entry name" value="Fungal_lipase-type"/>
</dbReference>
<dbReference type="GO" id="GO:0006629">
    <property type="term" value="P:lipid metabolic process"/>
    <property type="evidence" value="ECO:0007669"/>
    <property type="project" value="InterPro"/>
</dbReference>
<dbReference type="PROSITE" id="PS00673">
    <property type="entry name" value="V8_SER"/>
    <property type="match status" value="1"/>
</dbReference>
<dbReference type="InterPro" id="IPR020821">
    <property type="entry name" value="ENPP1-3/EXOG-like_nuc-like"/>
</dbReference>
<proteinExistence type="predicted"/>
<dbReference type="GO" id="GO:0046872">
    <property type="term" value="F:metal ion binding"/>
    <property type="evidence" value="ECO:0007669"/>
    <property type="project" value="UniProtKB-KW"/>
</dbReference>
<dbReference type="SUPFAM" id="SSF50494">
    <property type="entry name" value="Trypsin-like serine proteases"/>
    <property type="match status" value="1"/>
</dbReference>
<evidence type="ECO:0000256" key="2">
    <source>
        <dbReference type="ARBA" id="ARBA00022729"/>
    </source>
</evidence>
<dbReference type="Proteomes" id="UP001470809">
    <property type="component" value="Chromosome"/>
</dbReference>
<evidence type="ECO:0000256" key="3">
    <source>
        <dbReference type="ARBA" id="ARBA00022801"/>
    </source>
</evidence>
<keyword evidence="10" id="KW-0255">Endonuclease</keyword>
<dbReference type="InterPro" id="IPR044929">
    <property type="entry name" value="DNA/RNA_non-sp_Endonuclease_sf"/>
</dbReference>
<feature type="region of interest" description="Disordered" evidence="7">
    <location>
        <begin position="289"/>
        <end position="322"/>
    </location>
</feature>
<accession>A0AAN0MK24</accession>
<dbReference type="InterPro" id="IPR001604">
    <property type="entry name" value="Endo_G_ENPP1-like_dom"/>
</dbReference>
<evidence type="ECO:0000256" key="1">
    <source>
        <dbReference type="ARBA" id="ARBA00022670"/>
    </source>
</evidence>
<feature type="active site" description="Proton acceptor" evidence="5">
    <location>
        <position position="790"/>
    </location>
</feature>
<evidence type="ECO:0000256" key="4">
    <source>
        <dbReference type="ARBA" id="ARBA00022825"/>
    </source>
</evidence>
<dbReference type="Pfam" id="PF01764">
    <property type="entry name" value="Lipase_3"/>
    <property type="match status" value="1"/>
</dbReference>
<dbReference type="SUPFAM" id="SSF54060">
    <property type="entry name" value="His-Me finger endonucleases"/>
    <property type="match status" value="1"/>
</dbReference>
<dbReference type="RefSeq" id="WP_342076440.1">
    <property type="nucleotide sequence ID" value="NZ_CP151767.2"/>
</dbReference>
<dbReference type="EMBL" id="CP151767">
    <property type="protein sequence ID" value="WZU67128.1"/>
    <property type="molecule type" value="Genomic_DNA"/>
</dbReference>
<dbReference type="InterPro" id="IPR009003">
    <property type="entry name" value="Peptidase_S1_PA"/>
</dbReference>
<dbReference type="PANTHER" id="PTHR13966">
    <property type="entry name" value="ENDONUCLEASE RELATED"/>
    <property type="match status" value="1"/>
</dbReference>
<dbReference type="Gene3D" id="3.40.570.10">
    <property type="entry name" value="Extracellular Endonuclease, subunit A"/>
    <property type="match status" value="1"/>
</dbReference>
<dbReference type="GO" id="GO:0003676">
    <property type="term" value="F:nucleic acid binding"/>
    <property type="evidence" value="ECO:0007669"/>
    <property type="project" value="InterPro"/>
</dbReference>
<feature type="compositionally biased region" description="Low complexity" evidence="7">
    <location>
        <begin position="300"/>
        <end position="320"/>
    </location>
</feature>
<dbReference type="InterPro" id="IPR029058">
    <property type="entry name" value="AB_hydrolase_fold"/>
</dbReference>